<dbReference type="Gene3D" id="3.60.20.10">
    <property type="entry name" value="Glutamine Phosphoribosylpyrophosphate, subunit 1, domain 1"/>
    <property type="match status" value="1"/>
</dbReference>
<keyword evidence="4" id="KW-0865">Zymogen</keyword>
<evidence type="ECO:0000313" key="7">
    <source>
        <dbReference type="Proteomes" id="UP001259572"/>
    </source>
</evidence>
<evidence type="ECO:0000256" key="1">
    <source>
        <dbReference type="ARBA" id="ARBA00006586"/>
    </source>
</evidence>
<dbReference type="Gene3D" id="2.30.120.10">
    <property type="match status" value="1"/>
</dbReference>
<evidence type="ECO:0000256" key="4">
    <source>
        <dbReference type="ARBA" id="ARBA00023145"/>
    </source>
</evidence>
<dbReference type="InterPro" id="IPR014395">
    <property type="entry name" value="Pen/GL7ACA/AHL_acylase"/>
</dbReference>
<comment type="caution">
    <text evidence="6">The sequence shown here is derived from an EMBL/GenBank/DDBJ whole genome shotgun (WGS) entry which is preliminary data.</text>
</comment>
<dbReference type="EMBL" id="JAVUPU010000008">
    <property type="protein sequence ID" value="MDT9600349.1"/>
    <property type="molecule type" value="Genomic_DNA"/>
</dbReference>
<protein>
    <submittedName>
        <fullName evidence="6">Penicillin acylase family protein</fullName>
    </submittedName>
</protein>
<keyword evidence="3" id="KW-0378">Hydrolase</keyword>
<dbReference type="PIRSF" id="PIRSF001227">
    <property type="entry name" value="Pen_acylase"/>
    <property type="match status" value="1"/>
</dbReference>
<proteinExistence type="inferred from homology"/>
<gene>
    <name evidence="6" type="ORF">RQX22_15420</name>
</gene>
<dbReference type="Proteomes" id="UP001259572">
    <property type="component" value="Unassembled WGS sequence"/>
</dbReference>
<keyword evidence="2 5" id="KW-0732">Signal</keyword>
<dbReference type="InterPro" id="IPR023343">
    <property type="entry name" value="Penicillin_amidase_dom1"/>
</dbReference>
<reference evidence="6 7" key="1">
    <citation type="submission" date="2023-05" db="EMBL/GenBank/DDBJ databases">
        <authorList>
            <person name="Guo Y."/>
        </authorList>
    </citation>
    <scope>NUCLEOTIDE SEQUENCE [LARGE SCALE GENOMIC DNA]</scope>
    <source>
        <strain evidence="6 7">GR2756</strain>
    </source>
</reference>
<dbReference type="InterPro" id="IPR029055">
    <property type="entry name" value="Ntn_hydrolases_N"/>
</dbReference>
<dbReference type="Pfam" id="PF01804">
    <property type="entry name" value="Penicil_amidase"/>
    <property type="match status" value="1"/>
</dbReference>
<keyword evidence="7" id="KW-1185">Reference proteome</keyword>
<organism evidence="6 7">
    <name type="scientific">Sphingosinicella rhizophila</name>
    <dbReference type="NCBI Taxonomy" id="3050082"/>
    <lineage>
        <taxon>Bacteria</taxon>
        <taxon>Pseudomonadati</taxon>
        <taxon>Pseudomonadota</taxon>
        <taxon>Alphaproteobacteria</taxon>
        <taxon>Sphingomonadales</taxon>
        <taxon>Sphingosinicellaceae</taxon>
        <taxon>Sphingosinicella</taxon>
    </lineage>
</organism>
<evidence type="ECO:0000313" key="6">
    <source>
        <dbReference type="EMBL" id="MDT9600349.1"/>
    </source>
</evidence>
<sequence length="745" mass="81641">MSAGLFPTNIARAAKASIFGLIALALPGSAGAQMVEPPVMAAGKATIYRDHYGMPHIYAAREEDGFFGLGYAIAEDRLEQILLFYLATRGELAANFGAGPLDAKRVAPGVGGGFPDTVESDTNARRFRYLETARANLVKLPPQFRRDLESYIQGIEKYLADHPERRPAWTPKLEPAMPLAVFALLVSEGPQICSTKLPRDKEPESAAPVEPRGSDAWVIGRSRTANGGIIMSSDSHGPWSAIGTLFYAWRMKAGDFDVQAFEPTGSASPFFGHTNHYAWGWTEGPRFPGDCYAITTEGPDSRSFKFDGRLRRIESVPQRVEVKDGAAVAFDLEYTAHNNVFSPIVARRGAIAYAASYAAIDDTGRDLGSIYALAKAEGRPALEEALGNMNLYPANLIIGGGDGTLFYIRPGRIPKRRPGLDLNKPLDGNSSATAWTGFISYPEALKIVNPAQDYIVNNNVSPDMMYPTGAPRSEDYPAYYAFKKGQTTSRQRRSIEILEAARQVTDQDAIDITMDEKVIDFDKWAKVFAALRPRMVGPDPAPGLVKFVDGLIAFDGILSRESRPALYFSAFWDALQGKDADARGEIARRVIGEVPLDEGHETMIASAAGAAYAALIQDFGSIDLVYGDVHRVGRGQEHYPVGGGGFVVGPGEIAAAMRAMSFQRDDKDRRMKFAYCCQRVPFVVSFDPEGMVRSYSQLLPGISDDPQSRHFDDQARLASERSLRPNLFYLDDLLDSRPRRSELSR</sequence>
<feature type="signal peptide" evidence="5">
    <location>
        <begin position="1"/>
        <end position="32"/>
    </location>
</feature>
<accession>A0ABU3QB28</accession>
<feature type="chain" id="PRO_5045567790" evidence="5">
    <location>
        <begin position="33"/>
        <end position="745"/>
    </location>
</feature>
<dbReference type="PANTHER" id="PTHR34218">
    <property type="entry name" value="PEPTIDASE S45 PENICILLIN AMIDASE"/>
    <property type="match status" value="1"/>
</dbReference>
<dbReference type="RefSeq" id="WP_315727445.1">
    <property type="nucleotide sequence ID" value="NZ_JAVUPU010000008.1"/>
</dbReference>
<dbReference type="Gene3D" id="1.10.1400.10">
    <property type="match status" value="1"/>
</dbReference>
<dbReference type="PANTHER" id="PTHR34218:SF3">
    <property type="entry name" value="ACYL-HOMOSERINE LACTONE ACYLASE PVDQ"/>
    <property type="match status" value="1"/>
</dbReference>
<name>A0ABU3QB28_9SPHN</name>
<evidence type="ECO:0000256" key="3">
    <source>
        <dbReference type="ARBA" id="ARBA00022801"/>
    </source>
</evidence>
<evidence type="ECO:0000256" key="2">
    <source>
        <dbReference type="ARBA" id="ARBA00022729"/>
    </source>
</evidence>
<comment type="similarity">
    <text evidence="1">Belongs to the peptidase S45 family.</text>
</comment>
<dbReference type="InterPro" id="IPR043147">
    <property type="entry name" value="Penicillin_amidase_A-knob"/>
</dbReference>
<dbReference type="Gene3D" id="1.10.439.10">
    <property type="entry name" value="Penicillin Amidohydrolase, domain 1"/>
    <property type="match status" value="1"/>
</dbReference>
<evidence type="ECO:0000256" key="5">
    <source>
        <dbReference type="SAM" id="SignalP"/>
    </source>
</evidence>
<dbReference type="SUPFAM" id="SSF56235">
    <property type="entry name" value="N-terminal nucleophile aminohydrolases (Ntn hydrolases)"/>
    <property type="match status" value="1"/>
</dbReference>
<dbReference type="InterPro" id="IPR043146">
    <property type="entry name" value="Penicillin_amidase_N_B-knob"/>
</dbReference>
<dbReference type="InterPro" id="IPR002692">
    <property type="entry name" value="S45"/>
</dbReference>